<evidence type="ECO:0000256" key="1">
    <source>
        <dbReference type="SAM" id="MobiDB-lite"/>
    </source>
</evidence>
<feature type="compositionally biased region" description="Basic and acidic residues" evidence="1">
    <location>
        <begin position="12"/>
        <end position="28"/>
    </location>
</feature>
<keyword evidence="2" id="KW-0472">Membrane</keyword>
<accession>A0ABN2I1K6</accession>
<sequence>MAGEPRVVAELGRPETPDETAARKAESSRVYRSSQTTRNLIAALLITLGVVAIVIFAVPRGEPAPAEPIDVAAVAAQVSTTVGSVAVAPVVPDEWLVNGATLVDDAPQVWQILYVPDESAGFVRVAQGFGADAAWASRELSGAEEAGTIVIDGVTWTEYDIPDAAVAGNISAAISTEAGPDTILVYGSTSSETLRTVADGLSADIMTLQEESE</sequence>
<proteinExistence type="predicted"/>
<protein>
    <recommendedName>
        <fullName evidence="5">DUF4245 domain-containing protein</fullName>
    </recommendedName>
</protein>
<keyword evidence="2" id="KW-0812">Transmembrane</keyword>
<evidence type="ECO:0000313" key="4">
    <source>
        <dbReference type="Proteomes" id="UP001501690"/>
    </source>
</evidence>
<dbReference type="InterPro" id="IPR025339">
    <property type="entry name" value="DUF4245"/>
</dbReference>
<keyword evidence="4" id="KW-1185">Reference proteome</keyword>
<dbReference type="Pfam" id="PF14030">
    <property type="entry name" value="DUF4245"/>
    <property type="match status" value="1"/>
</dbReference>
<evidence type="ECO:0008006" key="5">
    <source>
        <dbReference type="Google" id="ProtNLM"/>
    </source>
</evidence>
<comment type="caution">
    <text evidence="3">The sequence shown here is derived from an EMBL/GenBank/DDBJ whole genome shotgun (WGS) entry which is preliminary data.</text>
</comment>
<evidence type="ECO:0000313" key="3">
    <source>
        <dbReference type="EMBL" id="GAA1697064.1"/>
    </source>
</evidence>
<dbReference type="EMBL" id="BAAAPL010000001">
    <property type="protein sequence ID" value="GAA1697064.1"/>
    <property type="molecule type" value="Genomic_DNA"/>
</dbReference>
<gene>
    <name evidence="3" type="ORF">GCM10009808_13120</name>
</gene>
<keyword evidence="2" id="KW-1133">Transmembrane helix</keyword>
<name>A0ABN2I1K6_9MICO</name>
<feature type="transmembrane region" description="Helical" evidence="2">
    <location>
        <begin position="39"/>
        <end position="58"/>
    </location>
</feature>
<dbReference type="RefSeq" id="WP_344070621.1">
    <property type="nucleotide sequence ID" value="NZ_BAAAPL010000001.1"/>
</dbReference>
<feature type="region of interest" description="Disordered" evidence="1">
    <location>
        <begin position="1"/>
        <end position="28"/>
    </location>
</feature>
<dbReference type="Proteomes" id="UP001501690">
    <property type="component" value="Unassembled WGS sequence"/>
</dbReference>
<evidence type="ECO:0000256" key="2">
    <source>
        <dbReference type="SAM" id="Phobius"/>
    </source>
</evidence>
<organism evidence="3 4">
    <name type="scientific">Microbacterium sediminicola</name>
    <dbReference type="NCBI Taxonomy" id="415210"/>
    <lineage>
        <taxon>Bacteria</taxon>
        <taxon>Bacillati</taxon>
        <taxon>Actinomycetota</taxon>
        <taxon>Actinomycetes</taxon>
        <taxon>Micrococcales</taxon>
        <taxon>Microbacteriaceae</taxon>
        <taxon>Microbacterium</taxon>
    </lineage>
</organism>
<reference evidence="3 4" key="1">
    <citation type="journal article" date="2019" name="Int. J. Syst. Evol. Microbiol.">
        <title>The Global Catalogue of Microorganisms (GCM) 10K type strain sequencing project: providing services to taxonomists for standard genome sequencing and annotation.</title>
        <authorList>
            <consortium name="The Broad Institute Genomics Platform"/>
            <consortium name="The Broad Institute Genome Sequencing Center for Infectious Disease"/>
            <person name="Wu L."/>
            <person name="Ma J."/>
        </authorList>
    </citation>
    <scope>NUCLEOTIDE SEQUENCE [LARGE SCALE GENOMIC DNA]</scope>
    <source>
        <strain evidence="3 4">JCM 15577</strain>
    </source>
</reference>